<evidence type="ECO:0000256" key="11">
    <source>
        <dbReference type="ARBA" id="ARBA00023316"/>
    </source>
</evidence>
<keyword evidence="10" id="KW-0573">Peptidoglycan synthesis</keyword>
<dbReference type="EMBL" id="BHEO01000008">
    <property type="protein sequence ID" value="GBU06390.1"/>
    <property type="molecule type" value="Genomic_DNA"/>
</dbReference>
<dbReference type="InterPro" id="IPR015956">
    <property type="entry name" value="Peniciliin-bd_prot_C_sf"/>
</dbReference>
<evidence type="ECO:0000256" key="2">
    <source>
        <dbReference type="ARBA" id="ARBA00004752"/>
    </source>
</evidence>
<dbReference type="PANTHER" id="PTHR21581:SF33">
    <property type="entry name" value="D-ALANYL-D-ALANINE CARBOXYPEPTIDASE DACB"/>
    <property type="match status" value="1"/>
</dbReference>
<gene>
    <name evidence="19" type="ORF">EDD74_10960</name>
    <name evidence="18" type="ORF">FAEUMB_29310</name>
</gene>
<evidence type="ECO:0000256" key="14">
    <source>
        <dbReference type="PIRSR" id="PIRSR618044-2"/>
    </source>
</evidence>
<proteinExistence type="inferred from homology"/>
<evidence type="ECO:0000256" key="12">
    <source>
        <dbReference type="ARBA" id="ARBA00034000"/>
    </source>
</evidence>
<evidence type="ECO:0000313" key="18">
    <source>
        <dbReference type="EMBL" id="GBU06390.1"/>
    </source>
</evidence>
<dbReference type="InterPro" id="IPR018044">
    <property type="entry name" value="Peptidase_S11"/>
</dbReference>
<sequence>MKKVLIGILTGVLLVSSPVSAKEEIEQLYAQSAVLMDADNGRVLFEKNGSEKKPMASTTKIMTCILALEEGNLTDVVNVSENAARQPKVHLGMQMDEKFYLRDLLYSLMLESHNDSAVAIAEHIGGSVQAFADKMNAKAKEIGCRDTYFITPNGLDASDDKGEHSTTAEDLARIMSYCILKSPKKESFLSITQKGSYHFMDVDCHRSFSCQNHNAFLTMMDGVLSGKTGFTGKAGYCYVGALESRGRTFVVALLGCGWPNNKGYKWADTRRLMTYGMENYELREAFSGKEPLRDVTVKAGIPTSGNLFEKAHVPVKIEKIQNSPVEVLLHREEEIETVVELQEEVQAPIERYEKLGTVRYILDREVLQQYPIVAQENVEKINFRWIFQKISGYYFLNEDGRM</sequence>
<name>A0A4R3JP45_9FIRM</name>
<comment type="pathway">
    <text evidence="2">Cell wall biogenesis; peptidoglycan biosynthesis.</text>
</comment>
<dbReference type="UniPathway" id="UPA00219"/>
<dbReference type="InterPro" id="IPR001967">
    <property type="entry name" value="Peptidase_S11_N"/>
</dbReference>
<comment type="function">
    <text evidence="1">Removes C-terminal D-alanyl residues from sugar-peptide cell wall precursors.</text>
</comment>
<dbReference type="InterPro" id="IPR012338">
    <property type="entry name" value="Beta-lactam/transpept-like"/>
</dbReference>
<dbReference type="Pfam" id="PF07943">
    <property type="entry name" value="PBP5_C"/>
    <property type="match status" value="1"/>
</dbReference>
<reference evidence="19 20" key="2">
    <citation type="submission" date="2019-03" db="EMBL/GenBank/DDBJ databases">
        <title>Genomic Encyclopedia of Type Strains, Phase IV (KMG-IV): sequencing the most valuable type-strain genomes for metagenomic binning, comparative biology and taxonomic classification.</title>
        <authorList>
            <person name="Goeker M."/>
        </authorList>
    </citation>
    <scope>NUCLEOTIDE SEQUENCE [LARGE SCALE GENOMIC DNA]</scope>
    <source>
        <strain evidence="19 20">DSM 103426</strain>
    </source>
</reference>
<evidence type="ECO:0000256" key="5">
    <source>
        <dbReference type="ARBA" id="ARBA00022645"/>
    </source>
</evidence>
<dbReference type="Proteomes" id="UP000702954">
    <property type="component" value="Unassembled WGS sequence"/>
</dbReference>
<evidence type="ECO:0000313" key="19">
    <source>
        <dbReference type="EMBL" id="TCS68356.1"/>
    </source>
</evidence>
<dbReference type="InterPro" id="IPR037167">
    <property type="entry name" value="Peptidase_S11_C_sf"/>
</dbReference>
<evidence type="ECO:0000256" key="9">
    <source>
        <dbReference type="ARBA" id="ARBA00022960"/>
    </source>
</evidence>
<evidence type="ECO:0000313" key="20">
    <source>
        <dbReference type="Proteomes" id="UP000294613"/>
    </source>
</evidence>
<feature type="binding site" evidence="14">
    <location>
        <position position="227"/>
    </location>
    <ligand>
        <name>substrate</name>
    </ligand>
</feature>
<keyword evidence="9" id="KW-0133">Cell shape</keyword>
<keyword evidence="11" id="KW-0961">Cell wall biogenesis/degradation</keyword>
<feature type="active site" evidence="13">
    <location>
        <position position="112"/>
    </location>
</feature>
<dbReference type="SUPFAM" id="SSF69189">
    <property type="entry name" value="Penicillin-binding protein associated domain"/>
    <property type="match status" value="1"/>
</dbReference>
<evidence type="ECO:0000256" key="3">
    <source>
        <dbReference type="ARBA" id="ARBA00007164"/>
    </source>
</evidence>
<feature type="domain" description="Peptidase S11 D-Ala-D-Ala carboxypeptidase A C-terminal" evidence="17">
    <location>
        <begin position="280"/>
        <end position="380"/>
    </location>
</feature>
<keyword evidence="6" id="KW-0645">Protease</keyword>
<dbReference type="GO" id="GO:0006508">
    <property type="term" value="P:proteolysis"/>
    <property type="evidence" value="ECO:0007669"/>
    <property type="project" value="UniProtKB-KW"/>
</dbReference>
<dbReference type="InterPro" id="IPR012907">
    <property type="entry name" value="Peptidase_S11_C"/>
</dbReference>
<comment type="similarity">
    <text evidence="3 15">Belongs to the peptidase S11 family.</text>
</comment>
<reference evidence="18 21" key="1">
    <citation type="journal article" date="2018" name="Int. J. Syst. Evol. Microbiol.">
        <title>Draft Genome Sequence of Faecalimonas umbilicata JCM 30896T, an Acetate-Producing Bacterium Isolated from Human Feces.</title>
        <authorList>
            <person name="Sakamoto M."/>
            <person name="Ikeyama N."/>
            <person name="Yuki M."/>
            <person name="Ohkuma M."/>
        </authorList>
    </citation>
    <scope>NUCLEOTIDE SEQUENCE [LARGE SCALE GENOMIC DNA]</scope>
    <source>
        <strain evidence="18 21">EGH7</strain>
    </source>
</reference>
<feature type="signal peptide" evidence="16">
    <location>
        <begin position="1"/>
        <end position="21"/>
    </location>
</feature>
<dbReference type="PANTHER" id="PTHR21581">
    <property type="entry name" value="D-ALANYL-D-ALANINE CARBOXYPEPTIDASE"/>
    <property type="match status" value="1"/>
</dbReference>
<evidence type="ECO:0000256" key="16">
    <source>
        <dbReference type="SAM" id="SignalP"/>
    </source>
</evidence>
<evidence type="ECO:0000259" key="17">
    <source>
        <dbReference type="SMART" id="SM00936"/>
    </source>
</evidence>
<comment type="catalytic activity">
    <reaction evidence="12">
        <text>Preferential cleavage: (Ac)2-L-Lys-D-Ala-|-D-Ala. Also transpeptidation of peptidyl-alanyl moieties that are N-acyl substituents of D-alanine.</text>
        <dbReference type="EC" id="3.4.16.4"/>
    </reaction>
</comment>
<evidence type="ECO:0000256" key="7">
    <source>
        <dbReference type="ARBA" id="ARBA00022729"/>
    </source>
</evidence>
<dbReference type="Gene3D" id="3.40.710.10">
    <property type="entry name" value="DD-peptidase/beta-lactamase superfamily"/>
    <property type="match status" value="1"/>
</dbReference>
<dbReference type="SMART" id="SM00936">
    <property type="entry name" value="PBP5_C"/>
    <property type="match status" value="1"/>
</dbReference>
<dbReference type="GO" id="GO:0009252">
    <property type="term" value="P:peptidoglycan biosynthetic process"/>
    <property type="evidence" value="ECO:0007669"/>
    <property type="project" value="UniProtKB-UniPathway"/>
</dbReference>
<keyword evidence="5 19" id="KW-0121">Carboxypeptidase</keyword>
<dbReference type="AlphaFoldDB" id="A0A4R3JP45"/>
<dbReference type="PRINTS" id="PR00725">
    <property type="entry name" value="DADACBPTASE1"/>
</dbReference>
<dbReference type="Gene3D" id="2.60.410.10">
    <property type="entry name" value="D-Ala-D-Ala carboxypeptidase, C-terminal domain"/>
    <property type="match status" value="1"/>
</dbReference>
<evidence type="ECO:0000313" key="21">
    <source>
        <dbReference type="Proteomes" id="UP000702954"/>
    </source>
</evidence>
<evidence type="ECO:0000256" key="6">
    <source>
        <dbReference type="ARBA" id="ARBA00022670"/>
    </source>
</evidence>
<evidence type="ECO:0000256" key="15">
    <source>
        <dbReference type="RuleBase" id="RU004016"/>
    </source>
</evidence>
<evidence type="ECO:0000256" key="8">
    <source>
        <dbReference type="ARBA" id="ARBA00022801"/>
    </source>
</evidence>
<feature type="chain" id="PRO_5020880865" description="serine-type D-Ala-D-Ala carboxypeptidase" evidence="16">
    <location>
        <begin position="22"/>
        <end position="402"/>
    </location>
</feature>
<accession>A0A4R3JP45</accession>
<dbReference type="GO" id="GO:0071555">
    <property type="term" value="P:cell wall organization"/>
    <property type="evidence" value="ECO:0007669"/>
    <property type="project" value="UniProtKB-KW"/>
</dbReference>
<keyword evidence="8" id="KW-0378">Hydrolase</keyword>
<feature type="active site" description="Proton acceptor" evidence="13">
    <location>
        <position position="60"/>
    </location>
</feature>
<dbReference type="Proteomes" id="UP000294613">
    <property type="component" value="Unassembled WGS sequence"/>
</dbReference>
<evidence type="ECO:0000256" key="10">
    <source>
        <dbReference type="ARBA" id="ARBA00022984"/>
    </source>
</evidence>
<dbReference type="Pfam" id="PF00768">
    <property type="entry name" value="Peptidase_S11"/>
    <property type="match status" value="1"/>
</dbReference>
<organism evidence="19 20">
    <name type="scientific">Faecalimonas umbilicata</name>
    <dbReference type="NCBI Taxonomy" id="1912855"/>
    <lineage>
        <taxon>Bacteria</taxon>
        <taxon>Bacillati</taxon>
        <taxon>Bacillota</taxon>
        <taxon>Clostridia</taxon>
        <taxon>Lachnospirales</taxon>
        <taxon>Lachnospiraceae</taxon>
        <taxon>Faecalimonas</taxon>
    </lineage>
</organism>
<protein>
    <recommendedName>
        <fullName evidence="4">serine-type D-Ala-D-Ala carboxypeptidase</fullName>
        <ecNumber evidence="4">3.4.16.4</ecNumber>
    </recommendedName>
</protein>
<comment type="caution">
    <text evidence="19">The sequence shown here is derived from an EMBL/GenBank/DDBJ whole genome shotgun (WGS) entry which is preliminary data.</text>
</comment>
<dbReference type="GO" id="GO:0008360">
    <property type="term" value="P:regulation of cell shape"/>
    <property type="evidence" value="ECO:0007669"/>
    <property type="project" value="UniProtKB-KW"/>
</dbReference>
<evidence type="ECO:0000256" key="13">
    <source>
        <dbReference type="PIRSR" id="PIRSR618044-1"/>
    </source>
</evidence>
<keyword evidence="21" id="KW-1185">Reference proteome</keyword>
<dbReference type="GO" id="GO:0009002">
    <property type="term" value="F:serine-type D-Ala-D-Ala carboxypeptidase activity"/>
    <property type="evidence" value="ECO:0007669"/>
    <property type="project" value="UniProtKB-EC"/>
</dbReference>
<evidence type="ECO:0000256" key="4">
    <source>
        <dbReference type="ARBA" id="ARBA00012448"/>
    </source>
</evidence>
<feature type="active site" description="Acyl-ester intermediate" evidence="13">
    <location>
        <position position="57"/>
    </location>
</feature>
<dbReference type="EC" id="3.4.16.4" evidence="4"/>
<evidence type="ECO:0000256" key="1">
    <source>
        <dbReference type="ARBA" id="ARBA00003217"/>
    </source>
</evidence>
<keyword evidence="7 16" id="KW-0732">Signal</keyword>
<dbReference type="RefSeq" id="WP_116442313.1">
    <property type="nucleotide sequence ID" value="NZ_BHEO01000008.1"/>
</dbReference>
<dbReference type="SUPFAM" id="SSF56601">
    <property type="entry name" value="beta-lactamase/transpeptidase-like"/>
    <property type="match status" value="1"/>
</dbReference>
<dbReference type="EMBL" id="SLZV01000009">
    <property type="protein sequence ID" value="TCS68356.1"/>
    <property type="molecule type" value="Genomic_DNA"/>
</dbReference>